<proteinExistence type="predicted"/>
<dbReference type="InterPro" id="IPR001506">
    <property type="entry name" value="Peptidase_M12A"/>
</dbReference>
<evidence type="ECO:0000256" key="1">
    <source>
        <dbReference type="ARBA" id="ARBA00022670"/>
    </source>
</evidence>
<feature type="compositionally biased region" description="Basic residues" evidence="8">
    <location>
        <begin position="508"/>
        <end position="517"/>
    </location>
</feature>
<protein>
    <recommendedName>
        <fullName evidence="7">Metalloendopeptidase</fullName>
        <ecNumber evidence="7">3.4.24.-</ecNumber>
    </recommendedName>
</protein>
<dbReference type="SUPFAM" id="SSF55486">
    <property type="entry name" value="Metalloproteases ('zincins'), catalytic domain"/>
    <property type="match status" value="2"/>
</dbReference>
<keyword evidence="7" id="KW-0732">Signal</keyword>
<name>A0A6J3C1X5_GALME</name>
<evidence type="ECO:0000256" key="3">
    <source>
        <dbReference type="ARBA" id="ARBA00022801"/>
    </source>
</evidence>
<dbReference type="InParanoid" id="A0A6J3C1X5"/>
<dbReference type="GeneID" id="113520895"/>
<feature type="compositionally biased region" description="Basic and acidic residues" evidence="8">
    <location>
        <begin position="885"/>
        <end position="907"/>
    </location>
</feature>
<keyword evidence="10" id="KW-1185">Reference proteome</keyword>
<sequence length="916" mass="106787">MWELGYIFLSLCHIALVHNPICDAVKISGVLSKETFVFWPNGTVPFYINPKHFDHEQSLSIMTTLSLFAYKTCLKFLPALVAPEGKQHILYFENPTGIRKCILDTIGHSMDEPHKITLGYDCLRSPKIDMIIMKALGFPFEHNRPNRDEYIDVQMENVEPSTVTLFIKEMNLPFEWQLLPYDVNSVMHFGERDYSKNGHRTVIIKDHRVKQNRIGLTSQDIRKIEIIYGPECQRRDRQEKIELCQNYPGVARKKRDVEENRSLRVNPNITPPPDMVDDFKKRSENTEDSNTKVADETLKELGIEDELQNIIEQVYKISSLALNNVRLKYCNKSEPEVPKLRIGINAEKNNADLLGIVEIVTNYARNMVERAVANLTQFCQESGTIEGYQRARCSWHESNRCLETYKSTKSGPVMYSTQHRPVYFQSTKHDSRDLPKPFINLRSDNGNNETEAIRRRKRHVTENENAKDDLEVIVVEEAITNKPDLRMGSTISLKIPYSEEERRFQKRRFKVKSKRGKKEWSSSALSTEKERGRMKNHKGKRNKHKKEEDSDTEDYRYEKQGFSNENNSEDEIRQKRYKLQERNSEVESKFKKLNCKPKKIVHGDTEDNSDEVRKKKRQKRIEETEIYQKGKEQKARLKKLKLDSSEVITEKNTATFVATVINISRKNREFYDERKWPDGVVRYIIKEDPAYDIADMRDRLAEVNNILKKKTCVRLQEITEENAEGYSDYLELDTSPDYVTGRVGGRQVFGCLELFQGDQHRQHAAMMVMAMLGFYFEVARHDRDKYIRVHLRHVRPDKLHHFEKIREDATFPLPYDYSSATHPAWQFWRKIGKTGISTVATFKQQDPDGSVMKSLGQNEDLLSDLDLMKINTVYGINCFRNARGEKGVSGKAKAREGKEESRDEDVSSRWGDQSQE</sequence>
<feature type="domain" description="Peptidase M12A" evidence="9">
    <location>
        <begin position="667"/>
        <end position="879"/>
    </location>
</feature>
<comment type="cofactor">
    <cofactor evidence="7">
        <name>Zn(2+)</name>
        <dbReference type="ChEBI" id="CHEBI:29105"/>
    </cofactor>
    <text evidence="7">Binds 1 zinc ion per subunit.</text>
</comment>
<feature type="compositionally biased region" description="Basic and acidic residues" evidence="8">
    <location>
        <begin position="545"/>
        <end position="559"/>
    </location>
</feature>
<dbReference type="PANTHER" id="PTHR10127">
    <property type="entry name" value="DISCOIDIN, CUB, EGF, LAMININ , AND ZINC METALLOPROTEASE DOMAIN CONTAINING"/>
    <property type="match status" value="1"/>
</dbReference>
<keyword evidence="3 7" id="KW-0378">Hydrolase</keyword>
<dbReference type="PANTHER" id="PTHR10127:SF780">
    <property type="entry name" value="METALLOENDOPEPTIDASE"/>
    <property type="match status" value="1"/>
</dbReference>
<evidence type="ECO:0000256" key="4">
    <source>
        <dbReference type="ARBA" id="ARBA00022833"/>
    </source>
</evidence>
<dbReference type="Proteomes" id="UP001652740">
    <property type="component" value="Unplaced"/>
</dbReference>
<dbReference type="GO" id="GO:0006508">
    <property type="term" value="P:proteolysis"/>
    <property type="evidence" value="ECO:0007669"/>
    <property type="project" value="UniProtKB-KW"/>
</dbReference>
<dbReference type="AlphaFoldDB" id="A0A6J3C1X5"/>
<evidence type="ECO:0000313" key="10">
    <source>
        <dbReference type="Proteomes" id="UP001652740"/>
    </source>
</evidence>
<dbReference type="OrthoDB" id="291007at2759"/>
<keyword evidence="2 7" id="KW-0479">Metal-binding</keyword>
<dbReference type="PRINTS" id="PR00480">
    <property type="entry name" value="ASTACIN"/>
</dbReference>
<evidence type="ECO:0000256" key="8">
    <source>
        <dbReference type="SAM" id="MobiDB-lite"/>
    </source>
</evidence>
<gene>
    <name evidence="11" type="primary">LOC113520895</name>
</gene>
<keyword evidence="5 7" id="KW-0482">Metalloprotease</keyword>
<keyword evidence="1 7" id="KW-0645">Protease</keyword>
<dbReference type="GO" id="GO:0008270">
    <property type="term" value="F:zinc ion binding"/>
    <property type="evidence" value="ECO:0007669"/>
    <property type="project" value="InterPro"/>
</dbReference>
<organism evidence="10 11">
    <name type="scientific">Galleria mellonella</name>
    <name type="common">Greater wax moth</name>
    <dbReference type="NCBI Taxonomy" id="7137"/>
    <lineage>
        <taxon>Eukaryota</taxon>
        <taxon>Metazoa</taxon>
        <taxon>Ecdysozoa</taxon>
        <taxon>Arthropoda</taxon>
        <taxon>Hexapoda</taxon>
        <taxon>Insecta</taxon>
        <taxon>Pterygota</taxon>
        <taxon>Neoptera</taxon>
        <taxon>Endopterygota</taxon>
        <taxon>Lepidoptera</taxon>
        <taxon>Glossata</taxon>
        <taxon>Ditrysia</taxon>
        <taxon>Pyraloidea</taxon>
        <taxon>Pyralidae</taxon>
        <taxon>Galleriinae</taxon>
        <taxon>Galleria</taxon>
    </lineage>
</organism>
<comment type="caution">
    <text evidence="6">Lacks conserved residue(s) required for the propagation of feature annotation.</text>
</comment>
<feature type="region of interest" description="Disordered" evidence="8">
    <location>
        <begin position="508"/>
        <end position="572"/>
    </location>
</feature>
<feature type="region of interest" description="Disordered" evidence="8">
    <location>
        <begin position="885"/>
        <end position="916"/>
    </location>
</feature>
<feature type="region of interest" description="Disordered" evidence="8">
    <location>
        <begin position="427"/>
        <end position="460"/>
    </location>
</feature>
<dbReference type="InterPro" id="IPR006026">
    <property type="entry name" value="Peptidase_Metallo"/>
</dbReference>
<feature type="signal peptide" evidence="7">
    <location>
        <begin position="1"/>
        <end position="24"/>
    </location>
</feature>
<dbReference type="EC" id="3.4.24.-" evidence="7"/>
<evidence type="ECO:0000259" key="9">
    <source>
        <dbReference type="PROSITE" id="PS51864"/>
    </source>
</evidence>
<dbReference type="Pfam" id="PF01400">
    <property type="entry name" value="Astacin"/>
    <property type="match status" value="2"/>
</dbReference>
<reference evidence="11" key="1">
    <citation type="submission" date="2025-08" db="UniProtKB">
        <authorList>
            <consortium name="RefSeq"/>
        </authorList>
    </citation>
    <scope>IDENTIFICATION</scope>
    <source>
        <tissue evidence="11">Whole larvae</tissue>
    </source>
</reference>
<evidence type="ECO:0000313" key="11">
    <source>
        <dbReference type="RefSeq" id="XP_031767658.1"/>
    </source>
</evidence>
<keyword evidence="4 7" id="KW-0862">Zinc</keyword>
<dbReference type="RefSeq" id="XP_031767658.1">
    <property type="nucleotide sequence ID" value="XM_031911798.2"/>
</dbReference>
<dbReference type="GO" id="GO:0004222">
    <property type="term" value="F:metalloendopeptidase activity"/>
    <property type="evidence" value="ECO:0007669"/>
    <property type="project" value="UniProtKB-UniRule"/>
</dbReference>
<dbReference type="SMART" id="SM00235">
    <property type="entry name" value="ZnMc"/>
    <property type="match status" value="1"/>
</dbReference>
<dbReference type="KEGG" id="gmw:113520895"/>
<evidence type="ECO:0000256" key="6">
    <source>
        <dbReference type="PROSITE-ProRule" id="PRU01211"/>
    </source>
</evidence>
<dbReference type="Gene3D" id="3.40.390.10">
    <property type="entry name" value="Collagenase (Catalytic Domain)"/>
    <property type="match status" value="2"/>
</dbReference>
<feature type="chain" id="PRO_5027135389" description="Metalloendopeptidase" evidence="7">
    <location>
        <begin position="25"/>
        <end position="916"/>
    </location>
</feature>
<accession>A0A6J3C1X5</accession>
<evidence type="ECO:0000256" key="5">
    <source>
        <dbReference type="ARBA" id="ARBA00023049"/>
    </source>
</evidence>
<dbReference type="InterPro" id="IPR024079">
    <property type="entry name" value="MetalloPept_cat_dom_sf"/>
</dbReference>
<feature type="compositionally biased region" description="Basic residues" evidence="8">
    <location>
        <begin position="534"/>
        <end position="544"/>
    </location>
</feature>
<feature type="domain" description="Peptidase M12A" evidence="9">
    <location>
        <begin position="28"/>
        <end position="233"/>
    </location>
</feature>
<evidence type="ECO:0000256" key="7">
    <source>
        <dbReference type="RuleBase" id="RU361183"/>
    </source>
</evidence>
<dbReference type="PROSITE" id="PS51864">
    <property type="entry name" value="ASTACIN"/>
    <property type="match status" value="2"/>
</dbReference>
<evidence type="ECO:0000256" key="2">
    <source>
        <dbReference type="ARBA" id="ARBA00022723"/>
    </source>
</evidence>